<dbReference type="SMART" id="SM00283">
    <property type="entry name" value="MA"/>
    <property type="match status" value="1"/>
</dbReference>
<protein>
    <submittedName>
        <fullName evidence="7">Methyl-accepting chemotaxis protein</fullName>
    </submittedName>
</protein>
<dbReference type="InterPro" id="IPR003660">
    <property type="entry name" value="HAMP_dom"/>
</dbReference>
<dbReference type="PANTHER" id="PTHR32089">
    <property type="entry name" value="METHYL-ACCEPTING CHEMOTAXIS PROTEIN MCPB"/>
    <property type="match status" value="1"/>
</dbReference>
<feature type="domain" description="HAMP" evidence="6">
    <location>
        <begin position="361"/>
        <end position="415"/>
    </location>
</feature>
<evidence type="ECO:0000259" key="6">
    <source>
        <dbReference type="PROSITE" id="PS50885"/>
    </source>
</evidence>
<evidence type="ECO:0000256" key="4">
    <source>
        <dbReference type="SAM" id="Phobius"/>
    </source>
</evidence>
<keyword evidence="8" id="KW-1185">Reference proteome</keyword>
<dbReference type="GeneID" id="29419259"/>
<dbReference type="Gene3D" id="6.10.340.10">
    <property type="match status" value="1"/>
</dbReference>
<dbReference type="InterPro" id="IPR004089">
    <property type="entry name" value="MCPsignal_dom"/>
</dbReference>
<dbReference type="AlphaFoldDB" id="W6N7E0"/>
<dbReference type="Gene3D" id="1.10.287.950">
    <property type="entry name" value="Methyl-accepting chemotaxis protein"/>
    <property type="match status" value="1"/>
</dbReference>
<keyword evidence="4" id="KW-0472">Membrane</keyword>
<keyword evidence="4" id="KW-0812">Transmembrane</keyword>
<organism evidence="7 8">
    <name type="scientific">Clostridium tyrobutyricum DIVETGP</name>
    <dbReference type="NCBI Taxonomy" id="1408889"/>
    <lineage>
        <taxon>Bacteria</taxon>
        <taxon>Bacillati</taxon>
        <taxon>Bacillota</taxon>
        <taxon>Clostridia</taxon>
        <taxon>Eubacteriales</taxon>
        <taxon>Clostridiaceae</taxon>
        <taxon>Clostridium</taxon>
    </lineage>
</organism>
<evidence type="ECO:0000256" key="3">
    <source>
        <dbReference type="PROSITE-ProRule" id="PRU00284"/>
    </source>
</evidence>
<proteinExistence type="inferred from homology"/>
<accession>W6N7E0</accession>
<dbReference type="SUPFAM" id="SSF58104">
    <property type="entry name" value="Methyl-accepting chemotaxis protein (MCP) signaling domain"/>
    <property type="match status" value="1"/>
</dbReference>
<reference evidence="7 8" key="1">
    <citation type="journal article" date="2015" name="Genome Announc.">
        <title>Draft Genome Sequence of Clostridium tyrobutyricum Strain DIVETGP, Isolated from Cow's Milk for Grana Padano Production.</title>
        <authorList>
            <person name="Soggiu A."/>
            <person name="Piras C."/>
            <person name="Gaiarsa S."/>
            <person name="Sassera D."/>
            <person name="Roncada P."/>
            <person name="Bendixen E."/>
            <person name="Brasca M."/>
            <person name="Bonizzi L."/>
        </authorList>
    </citation>
    <scope>NUCLEOTIDE SEQUENCE [LARGE SCALE GENOMIC DNA]</scope>
    <source>
        <strain evidence="7 8">DIVETGP</strain>
    </source>
</reference>
<dbReference type="EMBL" id="CBXI010000044">
    <property type="protein sequence ID" value="CDL92663.1"/>
    <property type="molecule type" value="Genomic_DNA"/>
</dbReference>
<feature type="transmembrane region" description="Helical" evidence="4">
    <location>
        <begin position="314"/>
        <end position="335"/>
    </location>
</feature>
<dbReference type="GO" id="GO:0007165">
    <property type="term" value="P:signal transduction"/>
    <property type="evidence" value="ECO:0007669"/>
    <property type="project" value="UniProtKB-KW"/>
</dbReference>
<evidence type="ECO:0000259" key="5">
    <source>
        <dbReference type="PROSITE" id="PS50111"/>
    </source>
</evidence>
<dbReference type="PANTHER" id="PTHR32089:SF112">
    <property type="entry name" value="LYSOZYME-LIKE PROTEIN-RELATED"/>
    <property type="match status" value="1"/>
</dbReference>
<dbReference type="OrthoDB" id="2489132at2"/>
<evidence type="ECO:0000313" key="7">
    <source>
        <dbReference type="EMBL" id="CDL92663.1"/>
    </source>
</evidence>
<feature type="transmembrane region" description="Helical" evidence="4">
    <location>
        <begin position="341"/>
        <end position="359"/>
    </location>
</feature>
<dbReference type="Proteomes" id="UP000019482">
    <property type="component" value="Unassembled WGS sequence"/>
</dbReference>
<dbReference type="CDD" id="cd06225">
    <property type="entry name" value="HAMP"/>
    <property type="match status" value="1"/>
</dbReference>
<feature type="domain" description="Methyl-accepting transducer" evidence="5">
    <location>
        <begin position="434"/>
        <end position="695"/>
    </location>
</feature>
<dbReference type="RefSeq" id="WP_017894578.1">
    <property type="nucleotide sequence ID" value="NZ_CBXI010000044.1"/>
</dbReference>
<keyword evidence="4" id="KW-1133">Transmembrane helix</keyword>
<comment type="similarity">
    <text evidence="2">Belongs to the methyl-accepting chemotaxis (MCP) protein family.</text>
</comment>
<dbReference type="GO" id="GO:0016020">
    <property type="term" value="C:membrane"/>
    <property type="evidence" value="ECO:0007669"/>
    <property type="project" value="InterPro"/>
</dbReference>
<evidence type="ECO:0000256" key="1">
    <source>
        <dbReference type="ARBA" id="ARBA00023224"/>
    </source>
</evidence>
<name>W6N7E0_CLOTY</name>
<gene>
    <name evidence="7" type="ORF">CTDIVETGP_2733</name>
</gene>
<dbReference type="PROSITE" id="PS50885">
    <property type="entry name" value="HAMP"/>
    <property type="match status" value="1"/>
</dbReference>
<evidence type="ECO:0000256" key="2">
    <source>
        <dbReference type="ARBA" id="ARBA00029447"/>
    </source>
</evidence>
<sequence length="725" mass="82191">MIKSKFMYILNRKIKKQSEQVFEGISRGRKKALENWFRDKWVQMENVSHIIKNFDEDTTKVLGEMNERLKQYKDFCEFIILDDKGIIFQSTYNKHKGIDMSSFPNYKKGMQEERFMYGPYVDKYTLDIDLSKKKFSDEVTLMFSIPYINCTGSRRILLGRVLNDDMSNVIQDEDTHVYKDSGDNYLFMVKTDRDIPQGTAISRSRFEDNTFTMGDNLKDGIKTSKWGTVRIKKHTEFEIRFTDPKTGKLHNGVLNTIKNGESLDCWPGYPDYRHIMVGGKGTLIKPPCSDEVWGMMCEGDISEIYNFKSINIRIPLVISAVSAAAMVCGNIAYYLKPNYGIISSIIVWLIITFVSYEISKKLVSNPLNRTVDILHLLAEGEGDLTKRVDKMSYDEIGELSRWFNKFINNQMTMIKRVDTSSKASKNSINIVSNLTNNIKESMKKVSKTVDGLVDISKKQNSVFQGTKEHFNNLSASIQEMGTLINEVTDKTVNTSNHALKANDSSNNVLKSIGDLEKTMKITLDRIKILQKHSDSISKAVTTISSISAQTQLLALNATIESARAGEAGKGFGVVAEEISKLAVQTEEATKSIGDLVENIQKETNNTFNDINEIDSKVQESTGNVKDNIDSFKYIVDNVKDITRKMETILEITNKENKDVDNMVININESADEIDRRTSSGASRSEESLILLEQILNETVRLKQVTDNLEYTSDNLQEMVGAFKVV</sequence>
<comment type="caution">
    <text evidence="7">The sequence shown here is derived from an EMBL/GenBank/DDBJ whole genome shotgun (WGS) entry which is preliminary data.</text>
</comment>
<dbReference type="CDD" id="cd11386">
    <property type="entry name" value="MCP_signal"/>
    <property type="match status" value="1"/>
</dbReference>
<keyword evidence="1 3" id="KW-0807">Transducer</keyword>
<evidence type="ECO:0000313" key="8">
    <source>
        <dbReference type="Proteomes" id="UP000019482"/>
    </source>
</evidence>
<dbReference type="Pfam" id="PF00015">
    <property type="entry name" value="MCPsignal"/>
    <property type="match status" value="1"/>
</dbReference>
<dbReference type="PROSITE" id="PS50111">
    <property type="entry name" value="CHEMOTAXIS_TRANSDUC_2"/>
    <property type="match status" value="1"/>
</dbReference>